<keyword evidence="4" id="KW-1185">Reference proteome</keyword>
<comment type="caution">
    <text evidence="3">The sequence shown here is derived from an EMBL/GenBank/DDBJ whole genome shotgun (WGS) entry which is preliminary data.</text>
</comment>
<evidence type="ECO:0000256" key="1">
    <source>
        <dbReference type="SAM" id="MobiDB-lite"/>
    </source>
</evidence>
<dbReference type="InterPro" id="IPR009057">
    <property type="entry name" value="Homeodomain-like_sf"/>
</dbReference>
<dbReference type="RefSeq" id="WP_021109082.1">
    <property type="nucleotide sequence ID" value="NZ_JBHKDY010000053.1"/>
</dbReference>
<reference evidence="3 4" key="1">
    <citation type="submission" date="2023-08" db="EMBL/GenBank/DDBJ databases">
        <title>Whole genome sequencing of Enterococcus.</title>
        <authorList>
            <person name="Kaptchouang Tchatchouang C.D."/>
            <person name="Ateba C.N."/>
        </authorList>
    </citation>
    <scope>NUCLEOTIDE SEQUENCE [LARGE SCALE GENOMIC DNA]</scope>
    <source>
        <strain evidence="3 4">ENT3_CNKT_NWU</strain>
    </source>
</reference>
<dbReference type="Gene3D" id="1.10.10.60">
    <property type="entry name" value="Homeodomain-like"/>
    <property type="match status" value="1"/>
</dbReference>
<protein>
    <submittedName>
        <fullName evidence="3">IS30 family transposase</fullName>
    </submittedName>
</protein>
<name>A0AAJ1SQI7_9ENTE</name>
<proteinExistence type="predicted"/>
<organism evidence="3 4">
    <name type="scientific">Enterococcus lactis</name>
    <dbReference type="NCBI Taxonomy" id="357441"/>
    <lineage>
        <taxon>Bacteria</taxon>
        <taxon>Bacillati</taxon>
        <taxon>Bacillota</taxon>
        <taxon>Bacilli</taxon>
        <taxon>Lactobacillales</taxon>
        <taxon>Enterococcaceae</taxon>
        <taxon>Enterococcus</taxon>
    </lineage>
</organism>
<dbReference type="GO" id="GO:0004803">
    <property type="term" value="F:transposase activity"/>
    <property type="evidence" value="ECO:0007669"/>
    <property type="project" value="TreeGrafter"/>
</dbReference>
<feature type="compositionally biased region" description="Basic and acidic residues" evidence="1">
    <location>
        <begin position="39"/>
        <end position="48"/>
    </location>
</feature>
<dbReference type="InterPro" id="IPR051917">
    <property type="entry name" value="Transposase-Integrase"/>
</dbReference>
<dbReference type="PANTHER" id="PTHR10948:SF23">
    <property type="entry name" value="TRANSPOSASE INSI FOR INSERTION SEQUENCE ELEMENT IS30A-RELATED"/>
    <property type="match status" value="1"/>
</dbReference>
<dbReference type="EMBL" id="JAVBZS010000140">
    <property type="protein sequence ID" value="MDP8591292.1"/>
    <property type="molecule type" value="Genomic_DNA"/>
</dbReference>
<gene>
    <name evidence="3" type="ORF">RAN64_15155</name>
</gene>
<feature type="region of interest" description="Disordered" evidence="1">
    <location>
        <begin position="36"/>
        <end position="64"/>
    </location>
</feature>
<dbReference type="SUPFAM" id="SSF46689">
    <property type="entry name" value="Homeodomain-like"/>
    <property type="match status" value="1"/>
</dbReference>
<evidence type="ECO:0000259" key="2">
    <source>
        <dbReference type="Pfam" id="PF13936"/>
    </source>
</evidence>
<feature type="domain" description="Transposase IS30-like HTH" evidence="2">
    <location>
        <begin position="4"/>
        <end position="46"/>
    </location>
</feature>
<dbReference type="Pfam" id="PF13936">
    <property type="entry name" value="HTH_38"/>
    <property type="match status" value="1"/>
</dbReference>
<evidence type="ECO:0000313" key="3">
    <source>
        <dbReference type="EMBL" id="MDP8591292.1"/>
    </source>
</evidence>
<dbReference type="InterPro" id="IPR025246">
    <property type="entry name" value="IS30-like_HTH"/>
</dbReference>
<dbReference type="Proteomes" id="UP001238215">
    <property type="component" value="Unassembled WGS sequence"/>
</dbReference>
<dbReference type="AlphaFoldDB" id="A0AAJ1SQI7"/>
<evidence type="ECO:0000313" key="4">
    <source>
        <dbReference type="Proteomes" id="UP001238215"/>
    </source>
</evidence>
<accession>A0AAJ1SQI7</accession>
<dbReference type="GO" id="GO:0005829">
    <property type="term" value="C:cytosol"/>
    <property type="evidence" value="ECO:0007669"/>
    <property type="project" value="TreeGrafter"/>
</dbReference>
<dbReference type="GO" id="GO:0032196">
    <property type="term" value="P:transposition"/>
    <property type="evidence" value="ECO:0007669"/>
    <property type="project" value="TreeGrafter"/>
</dbReference>
<dbReference type="PANTHER" id="PTHR10948">
    <property type="entry name" value="TRANSPOSASE"/>
    <property type="match status" value="1"/>
</dbReference>
<sequence length="154" mass="17840">MNPYTHLTMNERETIFLMYEQGETIGHISETLGRSKSTISRELHRNSNKDGSYSPSTAHGKYKRRKQLCGRHRTLDKDSIFQLVKRLFLNEQWSPEQISGRLNLENSKNKISYNTIYRAIYRGDFDEPGLSTGNRGAIRKLRQTSSSQRGQKSL</sequence>